<accession>A0A8B9A9P4</accession>
<dbReference type="Pfam" id="PF01388">
    <property type="entry name" value="ARID"/>
    <property type="match status" value="1"/>
</dbReference>
<evidence type="ECO:0000313" key="3">
    <source>
        <dbReference type="Proteomes" id="UP000228380"/>
    </source>
</evidence>
<sequence length="263" mass="29709">MENKNNDVTERQVGLEMEGQRIMMENMQVNSYPVAFATQEQVVRDRAIFIETLKQFHAAMGMRFSIPILGGKFLDLHLLYVQVTQSGGIEKVVKEKGWKDVIAAFDFPKTTTSAAYVLKKCYLEILFHYEQVYFFRKQGPVSHTEYLDVKFAKTKINRTKSTSSSAKTTRKRKRNQPEQKTEEICNTPISGVIDGEFEHGYFVTMMMGAQALRGVVYRAKQSLEALPSTIGNTSNAGVPDVSPAQPSRSRAEDGNQSVEVMEE</sequence>
<dbReference type="PROSITE" id="PS51011">
    <property type="entry name" value="ARID"/>
    <property type="match status" value="1"/>
</dbReference>
<keyword evidence="3" id="KW-1185">Reference proteome</keyword>
<dbReference type="SMART" id="SM01014">
    <property type="entry name" value="ARID"/>
    <property type="match status" value="1"/>
</dbReference>
<dbReference type="Proteomes" id="UP000228380">
    <property type="component" value="Chromosome 2"/>
</dbReference>
<organism evidence="3 4">
    <name type="scientific">Phoenix dactylifera</name>
    <name type="common">Date palm</name>
    <dbReference type="NCBI Taxonomy" id="42345"/>
    <lineage>
        <taxon>Eukaryota</taxon>
        <taxon>Viridiplantae</taxon>
        <taxon>Streptophyta</taxon>
        <taxon>Embryophyta</taxon>
        <taxon>Tracheophyta</taxon>
        <taxon>Spermatophyta</taxon>
        <taxon>Magnoliopsida</taxon>
        <taxon>Liliopsida</taxon>
        <taxon>Arecaceae</taxon>
        <taxon>Coryphoideae</taxon>
        <taxon>Phoeniceae</taxon>
        <taxon>Phoenix</taxon>
    </lineage>
</organism>
<feature type="compositionally biased region" description="Polar residues" evidence="1">
    <location>
        <begin position="244"/>
        <end position="263"/>
    </location>
</feature>
<dbReference type="SUPFAM" id="SSF46774">
    <property type="entry name" value="ARID-like"/>
    <property type="match status" value="1"/>
</dbReference>
<dbReference type="GO" id="GO:0003677">
    <property type="term" value="F:DNA binding"/>
    <property type="evidence" value="ECO:0007669"/>
    <property type="project" value="InterPro"/>
</dbReference>
<dbReference type="InterPro" id="IPR001606">
    <property type="entry name" value="ARID_dom"/>
</dbReference>
<proteinExistence type="predicted"/>
<feature type="domain" description="ARID" evidence="2">
    <location>
        <begin position="43"/>
        <end position="134"/>
    </location>
</feature>
<evidence type="ECO:0000259" key="2">
    <source>
        <dbReference type="PROSITE" id="PS51011"/>
    </source>
</evidence>
<dbReference type="GeneID" id="103708729"/>
<dbReference type="InterPro" id="IPR045303">
    <property type="entry name" value="ARID_HMGB9-like"/>
</dbReference>
<dbReference type="InterPro" id="IPR036431">
    <property type="entry name" value="ARID_dom_sf"/>
</dbReference>
<dbReference type="RefSeq" id="XP_038979914.1">
    <property type="nucleotide sequence ID" value="XM_039123986.1"/>
</dbReference>
<dbReference type="Gene3D" id="1.10.150.60">
    <property type="entry name" value="ARID DNA-binding domain"/>
    <property type="match status" value="1"/>
</dbReference>
<dbReference type="PANTHER" id="PTHR46691:SF1">
    <property type="entry name" value="AT-RICH INTERACTIVE DOMAIN-CONTAINING PROTEIN 2"/>
    <property type="match status" value="1"/>
</dbReference>
<evidence type="ECO:0000313" key="4">
    <source>
        <dbReference type="RefSeq" id="XP_038979914.1"/>
    </source>
</evidence>
<protein>
    <submittedName>
        <fullName evidence="4">High mobility group B protein 9-like</fullName>
    </submittedName>
</protein>
<name>A0A8B9A9P4_PHODC</name>
<reference evidence="4" key="2">
    <citation type="submission" date="2025-08" db="UniProtKB">
        <authorList>
            <consortium name="RefSeq"/>
        </authorList>
    </citation>
    <scope>IDENTIFICATION</scope>
    <source>
        <tissue evidence="4">Young leaves</tissue>
    </source>
</reference>
<reference evidence="3" key="1">
    <citation type="journal article" date="2019" name="Nat. Commun.">
        <title>Genome-wide association mapping of date palm fruit traits.</title>
        <authorList>
            <person name="Hazzouri K.M."/>
            <person name="Gros-Balthazard M."/>
            <person name="Flowers J.M."/>
            <person name="Copetti D."/>
            <person name="Lemansour A."/>
            <person name="Lebrun M."/>
            <person name="Masmoudi K."/>
            <person name="Ferrand S."/>
            <person name="Dhar M.I."/>
            <person name="Fresquez Z.A."/>
            <person name="Rosas U."/>
            <person name="Zhang J."/>
            <person name="Talag J."/>
            <person name="Lee S."/>
            <person name="Kudrna D."/>
            <person name="Powell R.F."/>
            <person name="Leitch I.J."/>
            <person name="Krueger R.R."/>
            <person name="Wing R.A."/>
            <person name="Amiri K.M.A."/>
            <person name="Purugganan M.D."/>
        </authorList>
    </citation>
    <scope>NUCLEOTIDE SEQUENCE [LARGE SCALE GENOMIC DNA]</scope>
    <source>
        <strain evidence="3">cv. Khalas</strain>
    </source>
</reference>
<dbReference type="OrthoDB" id="338531at2759"/>
<feature type="region of interest" description="Disordered" evidence="1">
    <location>
        <begin position="228"/>
        <end position="263"/>
    </location>
</feature>
<dbReference type="AlphaFoldDB" id="A0A8B9A9P4"/>
<dbReference type="PANTHER" id="PTHR46691">
    <property type="entry name" value="HIGH MOBILITY GROUP B PROTEIN 9"/>
    <property type="match status" value="1"/>
</dbReference>
<dbReference type="KEGG" id="pda:103708729"/>
<gene>
    <name evidence="4" type="primary">LOC103708729</name>
</gene>
<evidence type="ECO:0000256" key="1">
    <source>
        <dbReference type="SAM" id="MobiDB-lite"/>
    </source>
</evidence>
<feature type="region of interest" description="Disordered" evidence="1">
    <location>
        <begin position="158"/>
        <end position="185"/>
    </location>
</feature>
<dbReference type="SMART" id="SM00501">
    <property type="entry name" value="BRIGHT"/>
    <property type="match status" value="1"/>
</dbReference>
<dbReference type="CDD" id="cd16872">
    <property type="entry name" value="ARID_HMGB9-like"/>
    <property type="match status" value="1"/>
</dbReference>